<dbReference type="Gene3D" id="3.30.1120.10">
    <property type="match status" value="1"/>
</dbReference>
<feature type="chain" id="PRO_5047217563" evidence="7">
    <location>
        <begin position="20"/>
        <end position="511"/>
    </location>
</feature>
<comment type="cofactor">
    <cofactor evidence="1">
        <name>Ca(2+)</name>
        <dbReference type="ChEBI" id="CHEBI:29108"/>
    </cofactor>
</comment>
<evidence type="ECO:0000256" key="1">
    <source>
        <dbReference type="ARBA" id="ARBA00001913"/>
    </source>
</evidence>
<comment type="caution">
    <text evidence="9">The sequence shown here is derived from an EMBL/GenBank/DDBJ whole genome shotgun (WGS) entry which is preliminary data.</text>
</comment>
<dbReference type="EMBL" id="JAUJEB010000006">
    <property type="protein sequence ID" value="MDN5215248.1"/>
    <property type="molecule type" value="Genomic_DNA"/>
</dbReference>
<feature type="domain" description="Sulfatase N-terminal" evidence="8">
    <location>
        <begin position="28"/>
        <end position="382"/>
    </location>
</feature>
<feature type="signal peptide" evidence="7">
    <location>
        <begin position="1"/>
        <end position="19"/>
    </location>
</feature>
<dbReference type="CDD" id="cd16144">
    <property type="entry name" value="ARS_like"/>
    <property type="match status" value="1"/>
</dbReference>
<keyword evidence="5" id="KW-0378">Hydrolase</keyword>
<protein>
    <submittedName>
        <fullName evidence="9">Sulfatase</fullName>
    </submittedName>
</protein>
<dbReference type="Proteomes" id="UP001172083">
    <property type="component" value="Unassembled WGS sequence"/>
</dbReference>
<keyword evidence="4 7" id="KW-0732">Signal</keyword>
<dbReference type="Pfam" id="PF00884">
    <property type="entry name" value="Sulfatase"/>
    <property type="match status" value="1"/>
</dbReference>
<dbReference type="RefSeq" id="WP_346760586.1">
    <property type="nucleotide sequence ID" value="NZ_JAUJEB010000006.1"/>
</dbReference>
<dbReference type="Gene3D" id="3.40.720.10">
    <property type="entry name" value="Alkaline Phosphatase, subunit A"/>
    <property type="match status" value="1"/>
</dbReference>
<evidence type="ECO:0000256" key="5">
    <source>
        <dbReference type="ARBA" id="ARBA00022801"/>
    </source>
</evidence>
<evidence type="ECO:0000256" key="3">
    <source>
        <dbReference type="ARBA" id="ARBA00022723"/>
    </source>
</evidence>
<evidence type="ECO:0000256" key="7">
    <source>
        <dbReference type="SAM" id="SignalP"/>
    </source>
</evidence>
<evidence type="ECO:0000256" key="6">
    <source>
        <dbReference type="ARBA" id="ARBA00022837"/>
    </source>
</evidence>
<evidence type="ECO:0000256" key="4">
    <source>
        <dbReference type="ARBA" id="ARBA00022729"/>
    </source>
</evidence>
<reference evidence="9" key="1">
    <citation type="submission" date="2023-06" db="EMBL/GenBank/DDBJ databases">
        <title>Genomic of Agaribacillus aureum.</title>
        <authorList>
            <person name="Wang G."/>
        </authorList>
    </citation>
    <scope>NUCLEOTIDE SEQUENCE</scope>
    <source>
        <strain evidence="9">BMA12</strain>
    </source>
</reference>
<gene>
    <name evidence="9" type="ORF">QQ020_24430</name>
</gene>
<dbReference type="InterPro" id="IPR017850">
    <property type="entry name" value="Alkaline_phosphatase_core_sf"/>
</dbReference>
<name>A0ABT8LBT6_9BACT</name>
<evidence type="ECO:0000313" key="10">
    <source>
        <dbReference type="Proteomes" id="UP001172083"/>
    </source>
</evidence>
<evidence type="ECO:0000313" key="9">
    <source>
        <dbReference type="EMBL" id="MDN5215248.1"/>
    </source>
</evidence>
<keyword evidence="3" id="KW-0479">Metal-binding</keyword>
<accession>A0ABT8LBT6</accession>
<keyword evidence="6" id="KW-0106">Calcium</keyword>
<proteinExistence type="inferred from homology"/>
<dbReference type="PANTHER" id="PTHR42693:SF42">
    <property type="entry name" value="ARYLSULFATASE G"/>
    <property type="match status" value="1"/>
</dbReference>
<dbReference type="SUPFAM" id="SSF53649">
    <property type="entry name" value="Alkaline phosphatase-like"/>
    <property type="match status" value="1"/>
</dbReference>
<evidence type="ECO:0000259" key="8">
    <source>
        <dbReference type="Pfam" id="PF00884"/>
    </source>
</evidence>
<keyword evidence="10" id="KW-1185">Reference proteome</keyword>
<sequence length="511" mass="56709">MKAVLFTTILILTFNTLFAQQPDSVQTPNILFIMVDDLGWTDIGTGAPNLGNGSQYYETPHVDQLAAKGMSFTNAYTCGPNCAPTRASLMSGQYGPRTKMYTVNDPNRAKPEERGLNAAENKLYLDLDLVTMAEMLKSSGYSTGHFGKWHLGGHEGGGLPDQQGFDLNIAGNNRGHSTGGYFSNEKGAYPAGPNRPQLPGLPPNGKAGEWLDDRITGEAIQFMDKSKDKPFFIYMSFFAVHTPILSPADDKAHFDGKPKTAYHKNQTYAGFVKSFDDNIGRLINYLETTNDPNRQNKKLIDNTMVIFYSDNGGVGGFERSGITVVDITNQFPLRDGKGSMKEGGIRVPMIVRWDGQVEANSINHTPVITVDFYPTLMKVAGAQKPTNTILDGTDLLPLFRGQKLKDRALYWHFPAYLNARRGEDGKLDFRTTPASVIRKGDWKLLFYYETRHWELYNLANDIGEDHNIADGNPKIVKKLGQDLIAWLKAINADMPREKATDQEVPLPVAEP</sequence>
<organism evidence="9 10">
    <name type="scientific">Agaribacillus aureus</name>
    <dbReference type="NCBI Taxonomy" id="3051825"/>
    <lineage>
        <taxon>Bacteria</taxon>
        <taxon>Pseudomonadati</taxon>
        <taxon>Bacteroidota</taxon>
        <taxon>Cytophagia</taxon>
        <taxon>Cytophagales</taxon>
        <taxon>Splendidivirgaceae</taxon>
        <taxon>Agaribacillus</taxon>
    </lineage>
</organism>
<dbReference type="InterPro" id="IPR000917">
    <property type="entry name" value="Sulfatase_N"/>
</dbReference>
<comment type="similarity">
    <text evidence="2">Belongs to the sulfatase family.</text>
</comment>
<evidence type="ECO:0000256" key="2">
    <source>
        <dbReference type="ARBA" id="ARBA00008779"/>
    </source>
</evidence>
<dbReference type="PANTHER" id="PTHR42693">
    <property type="entry name" value="ARYLSULFATASE FAMILY MEMBER"/>
    <property type="match status" value="1"/>
</dbReference>
<dbReference type="InterPro" id="IPR050738">
    <property type="entry name" value="Sulfatase"/>
</dbReference>